<dbReference type="AlphaFoldDB" id="A0A1W6L3J0"/>
<dbReference type="EMBL" id="CP015118">
    <property type="protein sequence ID" value="ARN18871.1"/>
    <property type="molecule type" value="Genomic_DNA"/>
</dbReference>
<dbReference type="SUPFAM" id="SSF54626">
    <property type="entry name" value="Chalcone isomerase"/>
    <property type="match status" value="1"/>
</dbReference>
<evidence type="ECO:0000313" key="2">
    <source>
        <dbReference type="Proteomes" id="UP000193427"/>
    </source>
</evidence>
<sequence>MIRRILLAASLVLAQPLAALAAPVTVAGVKYEDSTQVGTSKLVLNGAGLRSKAIFKVYTAALYLPAKATTPEAVIAQPGAKRMHIVMLREINAAELGKLFARGMEDNAPREEFSKSVAGVLTMSDIFFQYKKLSPGEYFTADWVPGTGTVISVNGKQAGQPIKEPEFYSALLKIWLGKSPADTLLKEGLLGHLD</sequence>
<dbReference type="STRING" id="946333.A4W93_02465"/>
<accession>A0A1W6L3J0</accession>
<dbReference type="RefSeq" id="WP_237357673.1">
    <property type="nucleotide sequence ID" value="NZ_BSPR01000012.1"/>
</dbReference>
<name>A0A1W6L3J0_9BURK</name>
<dbReference type="InterPro" id="IPR016087">
    <property type="entry name" value="Chalcone_isomerase"/>
</dbReference>
<gene>
    <name evidence="1" type="ORF">A4W93_02465</name>
</gene>
<reference evidence="1 2" key="1">
    <citation type="submission" date="2016-04" db="EMBL/GenBank/DDBJ databases">
        <title>Complete genome sequence of natural rubber-degrading, novel Gram-negative bacterium, Rhizobacter gummiphilus strain NS21.</title>
        <authorList>
            <person name="Tabata M."/>
            <person name="Kasai D."/>
            <person name="Fukuda M."/>
        </authorList>
    </citation>
    <scope>NUCLEOTIDE SEQUENCE [LARGE SCALE GENOMIC DNA]</scope>
    <source>
        <strain evidence="1 2">NS21</strain>
    </source>
</reference>
<proteinExistence type="predicted"/>
<dbReference type="KEGG" id="rgu:A4W93_02465"/>
<dbReference type="Gene3D" id="3.50.70.10">
    <property type="match status" value="1"/>
</dbReference>
<dbReference type="InterPro" id="IPR016088">
    <property type="entry name" value="Chalcone_isomerase_3-sand"/>
</dbReference>
<dbReference type="Pfam" id="PF16036">
    <property type="entry name" value="Chalcone_3"/>
    <property type="match status" value="1"/>
</dbReference>
<dbReference type="GO" id="GO:0016872">
    <property type="term" value="F:intramolecular lyase activity"/>
    <property type="evidence" value="ECO:0007669"/>
    <property type="project" value="InterPro"/>
</dbReference>
<organism evidence="1 2">
    <name type="scientific">Piscinibacter gummiphilus</name>
    <dbReference type="NCBI Taxonomy" id="946333"/>
    <lineage>
        <taxon>Bacteria</taxon>
        <taxon>Pseudomonadati</taxon>
        <taxon>Pseudomonadota</taxon>
        <taxon>Betaproteobacteria</taxon>
        <taxon>Burkholderiales</taxon>
        <taxon>Sphaerotilaceae</taxon>
        <taxon>Piscinibacter</taxon>
    </lineage>
</organism>
<dbReference type="InterPro" id="IPR036298">
    <property type="entry name" value="Chalcone_isomerase_sf"/>
</dbReference>
<evidence type="ECO:0000313" key="1">
    <source>
        <dbReference type="EMBL" id="ARN18871.1"/>
    </source>
</evidence>
<protein>
    <submittedName>
        <fullName evidence="1">Uncharacterized protein</fullName>
    </submittedName>
</protein>
<dbReference type="Proteomes" id="UP000193427">
    <property type="component" value="Chromosome"/>
</dbReference>
<keyword evidence="2" id="KW-1185">Reference proteome</keyword>